<reference evidence="4" key="1">
    <citation type="submission" date="2025-08" db="UniProtKB">
        <authorList>
            <consortium name="RefSeq"/>
        </authorList>
    </citation>
    <scope>IDENTIFICATION</scope>
    <source>
        <tissue evidence="4">Testes</tissue>
    </source>
</reference>
<organism evidence="3 4">
    <name type="scientific">Saccoglossus kowalevskii</name>
    <name type="common">Acorn worm</name>
    <dbReference type="NCBI Taxonomy" id="10224"/>
    <lineage>
        <taxon>Eukaryota</taxon>
        <taxon>Metazoa</taxon>
        <taxon>Hemichordata</taxon>
        <taxon>Enteropneusta</taxon>
        <taxon>Harrimaniidae</taxon>
        <taxon>Saccoglossus</taxon>
    </lineage>
</organism>
<dbReference type="GeneID" id="100371731"/>
<dbReference type="PANTHER" id="PTHR21771:SF1">
    <property type="entry name" value="MITOCHONDRIA-EATING PROTEIN"/>
    <property type="match status" value="1"/>
</dbReference>
<feature type="compositionally biased region" description="Basic residues" evidence="2">
    <location>
        <begin position="436"/>
        <end position="445"/>
    </location>
</feature>
<feature type="compositionally biased region" description="Basic and acidic residues" evidence="2">
    <location>
        <begin position="466"/>
        <end position="482"/>
    </location>
</feature>
<keyword evidence="3" id="KW-1185">Reference proteome</keyword>
<dbReference type="PANTHER" id="PTHR21771">
    <property type="entry name" value="MITOCHONDRIA-EATING PROTEIN-RELATED"/>
    <property type="match status" value="1"/>
</dbReference>
<evidence type="ECO:0000256" key="1">
    <source>
        <dbReference type="SAM" id="Coils"/>
    </source>
</evidence>
<evidence type="ECO:0000313" key="4">
    <source>
        <dbReference type="RefSeq" id="XP_006819560.1"/>
    </source>
</evidence>
<feature type="coiled-coil region" evidence="1">
    <location>
        <begin position="577"/>
        <end position="604"/>
    </location>
</feature>
<feature type="compositionally biased region" description="Polar residues" evidence="2">
    <location>
        <begin position="384"/>
        <end position="409"/>
    </location>
</feature>
<keyword evidence="1" id="KW-0175">Coiled coil</keyword>
<sequence length="649" mass="73809">MNVPRVKRERRRRGQAQLPWQESTWVQSFAGDAPSPIKVSDLNPGFALRQIVLLMEKRKFDDCSQLVNQMNQLTLKTIMPEMPVDVFIEEIPYSLVILESLFSKLFIADPDSFPVITLKVENILLRIVRFLARQEDPNAQKFSKIDQADKAIASILRIIAFVEPEIMKTLRSRKRMMETVLEGMGGHGLVSIDNSLMTLHDALKLEFEQNIIAYKAALQKLEDLSLSHSKPMTLKNISTGSARTAAPSHHKLMKVNQDQIQVRLYKNKSLLNVVEPSMRSKLPNLLQFLQDCIENDKGALLAFGQLRKEIKTIPQDVKVAPIIAQYTRGLRKVLEIFKRVSDENPTDMMNMPGDGYHSDEDTVLTIEHTLHSQDESDQLCVDSGISSGTQSPDKTSSDAGDIATTSKNGSDMEVITLGQGKDIRRKQERGRQRNKEKSRRGRSKERRSISIDRDDIKHSITRPRRNSVEESTELRVMIDRINKMAAATGQRSRSRSCSRDRSEPHPPARKHLKSAKEWLWSDLNLTGEVENQRDGSSADSQSNNSVEINGSSMNGRVSPMEVKIFKSSREKLFSDEIERLKTELAKCKDTIQLLQQREKQLMTRLSDTSQRHLYRKASEQPAVDLINAYTKLYTESRQDALDVLDVMSD</sequence>
<evidence type="ECO:0000256" key="2">
    <source>
        <dbReference type="SAM" id="MobiDB-lite"/>
    </source>
</evidence>
<feature type="region of interest" description="Disordered" evidence="2">
    <location>
        <begin position="530"/>
        <end position="554"/>
    </location>
</feature>
<protein>
    <submittedName>
        <fullName evidence="4">Uncharacterized protein LOC100371731</fullName>
    </submittedName>
</protein>
<gene>
    <name evidence="4" type="primary">LOC100371731</name>
</gene>
<dbReference type="InterPro" id="IPR026169">
    <property type="entry name" value="MIEAP"/>
</dbReference>
<evidence type="ECO:0000313" key="3">
    <source>
        <dbReference type="Proteomes" id="UP000694865"/>
    </source>
</evidence>
<accession>A0ABM0MHR9</accession>
<proteinExistence type="predicted"/>
<dbReference type="Proteomes" id="UP000694865">
    <property type="component" value="Unplaced"/>
</dbReference>
<name>A0ABM0MHR9_SACKO</name>
<feature type="non-terminal residue" evidence="4">
    <location>
        <position position="649"/>
    </location>
</feature>
<feature type="compositionally biased region" description="Basic and acidic residues" evidence="2">
    <location>
        <begin position="446"/>
        <end position="458"/>
    </location>
</feature>
<feature type="region of interest" description="Disordered" evidence="2">
    <location>
        <begin position="379"/>
        <end position="515"/>
    </location>
</feature>
<dbReference type="RefSeq" id="XP_006819560.1">
    <property type="nucleotide sequence ID" value="XM_006819497.1"/>
</dbReference>
<feature type="compositionally biased region" description="Polar residues" evidence="2">
    <location>
        <begin position="534"/>
        <end position="554"/>
    </location>
</feature>
<feature type="compositionally biased region" description="Basic and acidic residues" evidence="2">
    <location>
        <begin position="497"/>
        <end position="506"/>
    </location>
</feature>